<reference evidence="1 2" key="1">
    <citation type="submission" date="2019-07" db="EMBL/GenBank/DDBJ databases">
        <title>Genome sequencing of the stress-tolerant strain Azospirillum brasilense Az19.</title>
        <authorList>
            <person name="Maroniche G.A."/>
            <person name="Garcia J.E."/>
            <person name="Pagnussat L."/>
            <person name="Amenta M."/>
            <person name="Creus C.M."/>
        </authorList>
    </citation>
    <scope>NUCLEOTIDE SEQUENCE [LARGE SCALE GENOMIC DNA]</scope>
    <source>
        <strain evidence="1 2">Az19</strain>
    </source>
</reference>
<dbReference type="SUPFAM" id="SSF89260">
    <property type="entry name" value="Collagen-binding domain"/>
    <property type="match status" value="1"/>
</dbReference>
<dbReference type="Gene3D" id="2.60.120.380">
    <property type="match status" value="1"/>
</dbReference>
<comment type="caution">
    <text evidence="1">The sequence shown here is derived from an EMBL/GenBank/DDBJ whole genome shotgun (WGS) entry which is preliminary data.</text>
</comment>
<evidence type="ECO:0000313" key="1">
    <source>
        <dbReference type="EMBL" id="KAA1055842.1"/>
    </source>
</evidence>
<protein>
    <submittedName>
        <fullName evidence="1">Uncharacterized protein</fullName>
    </submittedName>
</protein>
<evidence type="ECO:0000313" key="2">
    <source>
        <dbReference type="Proteomes" id="UP000325333"/>
    </source>
</evidence>
<organism evidence="1 2">
    <name type="scientific">Azospirillum argentinense</name>
    <dbReference type="NCBI Taxonomy" id="2970906"/>
    <lineage>
        <taxon>Bacteria</taxon>
        <taxon>Pseudomonadati</taxon>
        <taxon>Pseudomonadota</taxon>
        <taxon>Alphaproteobacteria</taxon>
        <taxon>Rhodospirillales</taxon>
        <taxon>Azospirillaceae</taxon>
        <taxon>Azospirillum</taxon>
    </lineage>
</organism>
<proteinExistence type="predicted"/>
<sequence>MGEGAMSDGMAGVNQMVSDLNKSVSAAVERVKAQREAEAAASANVQEFRKDVRKSSVNTPGFATDMGVLAKNVTRLNVVGALGADDPVDFYKFRVTTKGEVTLGQVGDEGLRVQVMSKFGTVVADSDKSAGKNYDAFKGMMQGEYELDRGDYTLRLTREKGQSAKDPKNYAIQLSMGKYTQDYDTVVKAPKKGESPFNLSTGQQAMLDGLSQAAASLNSIPTGQTGTQKLLGSFNMFV</sequence>
<accession>A0A5B0KT32</accession>
<name>A0A5B0KT32_9PROT</name>
<gene>
    <name evidence="1" type="ORF">FH063_004817</name>
</gene>
<dbReference type="AlphaFoldDB" id="A0A5B0KT32"/>
<dbReference type="EMBL" id="VEWN01000005">
    <property type="protein sequence ID" value="KAA1055842.1"/>
    <property type="molecule type" value="Genomic_DNA"/>
</dbReference>
<dbReference type="Proteomes" id="UP000325333">
    <property type="component" value="Unassembled WGS sequence"/>
</dbReference>